<evidence type="ECO:0000256" key="6">
    <source>
        <dbReference type="ARBA" id="ARBA00039022"/>
    </source>
</evidence>
<dbReference type="NCBIfam" id="NF010496">
    <property type="entry name" value="PRK13915.1"/>
    <property type="match status" value="1"/>
</dbReference>
<evidence type="ECO:0000313" key="13">
    <source>
        <dbReference type="Proteomes" id="UP000236642"/>
    </source>
</evidence>
<keyword evidence="3 12" id="KW-0328">Glycosyltransferase</keyword>
<evidence type="ECO:0000256" key="5">
    <source>
        <dbReference type="ARBA" id="ARBA00022842"/>
    </source>
</evidence>
<comment type="cofactor">
    <cofactor evidence="1">
        <name>Mg(2+)</name>
        <dbReference type="ChEBI" id="CHEBI:18420"/>
    </cofactor>
</comment>
<dbReference type="InterPro" id="IPR050256">
    <property type="entry name" value="Glycosyltransferase_2"/>
</dbReference>
<evidence type="ECO:0000259" key="11">
    <source>
        <dbReference type="Pfam" id="PF00582"/>
    </source>
</evidence>
<dbReference type="Gene3D" id="3.40.50.12370">
    <property type="match status" value="1"/>
</dbReference>
<evidence type="ECO:0000256" key="9">
    <source>
        <dbReference type="ARBA" id="ARBA00048997"/>
    </source>
</evidence>
<evidence type="ECO:0000256" key="7">
    <source>
        <dbReference type="ARBA" id="ARBA00040894"/>
    </source>
</evidence>
<dbReference type="PANTHER" id="PTHR48090">
    <property type="entry name" value="UNDECAPRENYL-PHOSPHATE 4-DEOXY-4-FORMAMIDO-L-ARABINOSE TRANSFERASE-RELATED"/>
    <property type="match status" value="1"/>
</dbReference>
<dbReference type="InterPro" id="IPR006016">
    <property type="entry name" value="UspA"/>
</dbReference>
<feature type="domain" description="Glycosyltransferase 2-like" evidence="10">
    <location>
        <begin position="315"/>
        <end position="445"/>
    </location>
</feature>
<comment type="caution">
    <text evidence="12">The sequence shown here is derived from an EMBL/GenBank/DDBJ whole genome shotgun (WGS) entry which is preliminary data.</text>
</comment>
<dbReference type="EMBL" id="BEHY01000024">
    <property type="protein sequence ID" value="GBD09016.1"/>
    <property type="molecule type" value="Genomic_DNA"/>
</dbReference>
<dbReference type="SUPFAM" id="SSF53448">
    <property type="entry name" value="Nucleotide-diphospho-sugar transferases"/>
    <property type="match status" value="1"/>
</dbReference>
<evidence type="ECO:0000256" key="3">
    <source>
        <dbReference type="ARBA" id="ARBA00022676"/>
    </source>
</evidence>
<keyword evidence="5" id="KW-0460">Magnesium</keyword>
<dbReference type="Proteomes" id="UP000236642">
    <property type="component" value="Unassembled WGS sequence"/>
</dbReference>
<accession>A0A2H5Y6E5</accession>
<dbReference type="Pfam" id="PF00535">
    <property type="entry name" value="Glycos_transf_2"/>
    <property type="match status" value="1"/>
</dbReference>
<dbReference type="InterPro" id="IPR001173">
    <property type="entry name" value="Glyco_trans_2-like"/>
</dbReference>
<evidence type="ECO:0000259" key="10">
    <source>
        <dbReference type="Pfam" id="PF00535"/>
    </source>
</evidence>
<comment type="similarity">
    <text evidence="2">Belongs to the glycosyltransferase 2 family.</text>
</comment>
<reference evidence="13" key="1">
    <citation type="submission" date="2017-09" db="EMBL/GenBank/DDBJ databases">
        <title>Metaegenomics of thermophilic ammonia-oxidizing enrichment culture.</title>
        <authorList>
            <person name="Kato S."/>
            <person name="Suzuki K."/>
        </authorList>
    </citation>
    <scope>NUCLEOTIDE SEQUENCE [LARGE SCALE GENOMIC DNA]</scope>
</reference>
<evidence type="ECO:0000256" key="8">
    <source>
        <dbReference type="ARBA" id="ARBA00048689"/>
    </source>
</evidence>
<gene>
    <name evidence="12" type="primary">gpgS</name>
    <name evidence="12" type="ORF">HRbin22_01263</name>
</gene>
<dbReference type="Gene3D" id="3.90.550.10">
    <property type="entry name" value="Spore Coat Polysaccharide Biosynthesis Protein SpsA, Chain A"/>
    <property type="match status" value="1"/>
</dbReference>
<comment type="catalytic activity">
    <reaction evidence="9">
        <text>an NDP-alpha-D-glucose + (2R)-3-phosphoglycerate = (2R)-2-O-(alpha-D-glucopyranosyl)-3-phospho-glycerate + a ribonucleoside 5'-diphosphate + H(+)</text>
        <dbReference type="Rhea" id="RHEA:47244"/>
        <dbReference type="ChEBI" id="CHEBI:15378"/>
        <dbReference type="ChEBI" id="CHEBI:57930"/>
        <dbReference type="ChEBI" id="CHEBI:58272"/>
        <dbReference type="ChEBI" id="CHEBI:62600"/>
        <dbReference type="ChEBI" id="CHEBI:76533"/>
        <dbReference type="EC" id="2.4.1.266"/>
    </reaction>
    <physiologicalReaction direction="left-to-right" evidence="9">
        <dbReference type="Rhea" id="RHEA:47245"/>
    </physiologicalReaction>
</comment>
<feature type="domain" description="UspA" evidence="11">
    <location>
        <begin position="3"/>
        <end position="134"/>
    </location>
</feature>
<evidence type="ECO:0000256" key="2">
    <source>
        <dbReference type="ARBA" id="ARBA00006739"/>
    </source>
</evidence>
<organism evidence="12 13">
    <name type="scientific">Candidatus Thermoflexus japonica</name>
    <dbReference type="NCBI Taxonomy" id="2035417"/>
    <lineage>
        <taxon>Bacteria</taxon>
        <taxon>Bacillati</taxon>
        <taxon>Chloroflexota</taxon>
        <taxon>Thermoflexia</taxon>
        <taxon>Thermoflexales</taxon>
        <taxon>Thermoflexaceae</taxon>
        <taxon>Thermoflexus</taxon>
    </lineage>
</organism>
<comment type="catalytic activity">
    <reaction evidence="8">
        <text>(2R)-3-phosphoglycerate + UDP-alpha-D-glucose = (2R)-2-O-(alpha-D-glucopyranosyl)-3-phospho-glycerate + UDP + H(+)</text>
        <dbReference type="Rhea" id="RHEA:31319"/>
        <dbReference type="ChEBI" id="CHEBI:15378"/>
        <dbReference type="ChEBI" id="CHEBI:58223"/>
        <dbReference type="ChEBI" id="CHEBI:58272"/>
        <dbReference type="ChEBI" id="CHEBI:58885"/>
        <dbReference type="ChEBI" id="CHEBI:62600"/>
        <dbReference type="EC" id="2.4.1.266"/>
    </reaction>
    <physiologicalReaction direction="left-to-right" evidence="8">
        <dbReference type="Rhea" id="RHEA:31320"/>
    </physiologicalReaction>
</comment>
<name>A0A2H5Y6E5_9CHLR</name>
<evidence type="ECO:0000256" key="4">
    <source>
        <dbReference type="ARBA" id="ARBA00022679"/>
    </source>
</evidence>
<dbReference type="SUPFAM" id="SSF52402">
    <property type="entry name" value="Adenine nucleotide alpha hydrolases-like"/>
    <property type="match status" value="2"/>
</dbReference>
<evidence type="ECO:0000256" key="1">
    <source>
        <dbReference type="ARBA" id="ARBA00001946"/>
    </source>
</evidence>
<dbReference type="InterPro" id="IPR029044">
    <property type="entry name" value="Nucleotide-diphossugar_trans"/>
</dbReference>
<dbReference type="Pfam" id="PF00582">
    <property type="entry name" value="Usp"/>
    <property type="match status" value="1"/>
</dbReference>
<protein>
    <recommendedName>
        <fullName evidence="7">Glucosyl-3-phosphoglycerate synthase</fullName>
        <ecNumber evidence="6">2.4.1.266</ecNumber>
    </recommendedName>
</protein>
<evidence type="ECO:0000313" key="12">
    <source>
        <dbReference type="EMBL" id="GBD09016.1"/>
    </source>
</evidence>
<keyword evidence="4 12" id="KW-0808">Transferase</keyword>
<dbReference type="PANTHER" id="PTHR48090:SF10">
    <property type="entry name" value="GLUCOSYL-3-PHOSPHOGLYCERATE SYNTHASE"/>
    <property type="match status" value="1"/>
</dbReference>
<dbReference type="EC" id="2.4.1.266" evidence="6"/>
<dbReference type="AlphaFoldDB" id="A0A2H5Y6E5"/>
<sequence length="610" mass="67530">MPFDSILIPVEEAEAAATLLPLARALLPQGDGEITLLGLVSLPPDVSLSHGAAAARALRQRLMALAAAHPELPLRVRPRIRVSHTPWEEVLHFLQSNRVSLMLLPWDGDPEGWLLGVPLSRVLQEAPCDLLLVRGAIDTPWPRILLPVRGGPYTQLALEVALTLAEAWDGQVTLLHAASEARRIAAAFRPLARQFPRITRQMVAHREVVQAVLEALPHHDGIVMGASTRPGGDGPQPLGPLARALAGAASKPLILVKAARAFLPGQPRPRGAPAQLPISVLVDKWFAENTFDAEEFSDLHELVALKRARGVTISLGLPTLNEEATIGPILAIARETLMERYPLLDEIVVIDSASTDRTREIAREMGFPVYIHSEVLPEVGSYRGKGEALWKSLYVLKGDIIVWTDTDITNYHPRFIYGLIGPLLRSPRIGLVKGFYRRPIRVGEKLQAGGGGRVTELVARPLINLFFPELSGLIQPLSGEYAGRREILEQVPFFTGYGVEIGLLIDILERFGLWSIAQVDLQERIHRNQDLEALSKMSFAIIQVVIRRLEDRHKIQLLEEVNRSMKLIRHEPGRYYLEVEEIGDAERPPMITIPAYQAKFRRAEPAIASP</sequence>
<dbReference type="CDD" id="cd00293">
    <property type="entry name" value="USP-like"/>
    <property type="match status" value="1"/>
</dbReference>
<proteinExistence type="inferred from homology"/>
<dbReference type="GO" id="GO:0016757">
    <property type="term" value="F:glycosyltransferase activity"/>
    <property type="evidence" value="ECO:0007669"/>
    <property type="project" value="UniProtKB-KW"/>
</dbReference>